<accession>A0A1Y3PK63</accession>
<dbReference type="Gene3D" id="3.40.50.80">
    <property type="entry name" value="Nucleotide-binding domain of ferredoxin-NADP reductase (FNR) module"/>
    <property type="match status" value="1"/>
</dbReference>
<feature type="binding site" evidence="15 17">
    <location>
        <position position="248"/>
    </location>
    <ligand>
        <name>[2Fe-2S] cluster</name>
        <dbReference type="ChEBI" id="CHEBI:190135"/>
    </ligand>
</feature>
<feature type="binding site" evidence="15 16">
    <location>
        <begin position="63"/>
        <end position="65"/>
    </location>
    <ligand>
        <name>FAD</name>
        <dbReference type="ChEBI" id="CHEBI:57692"/>
    </ligand>
</feature>
<dbReference type="PANTHER" id="PTHR43513">
    <property type="entry name" value="DIHYDROOROTATE DEHYDROGENASE B (NAD(+)), ELECTRON TRANSFER SUBUNIT"/>
    <property type="match status" value="1"/>
</dbReference>
<dbReference type="SUPFAM" id="SSF63380">
    <property type="entry name" value="Riboflavin synthase domain-like"/>
    <property type="match status" value="1"/>
</dbReference>
<evidence type="ECO:0000256" key="8">
    <source>
        <dbReference type="ARBA" id="ARBA00022827"/>
    </source>
</evidence>
<dbReference type="Proteomes" id="UP000196475">
    <property type="component" value="Unassembled WGS sequence"/>
</dbReference>
<dbReference type="PRINTS" id="PR00406">
    <property type="entry name" value="CYTB5RDTASE"/>
</dbReference>
<comment type="caution">
    <text evidence="19">The sequence shown here is derived from an EMBL/GenBank/DDBJ whole genome shotgun (WGS) entry which is preliminary data.</text>
</comment>
<evidence type="ECO:0000256" key="17">
    <source>
        <dbReference type="PIRSR" id="PIRSR006816-2"/>
    </source>
</evidence>
<dbReference type="Gene3D" id="2.40.30.10">
    <property type="entry name" value="Translation factors"/>
    <property type="match status" value="1"/>
</dbReference>
<dbReference type="PANTHER" id="PTHR43513:SF3">
    <property type="entry name" value="DIHYDROOROTATE DEHYDROGENASE B (NAD(+)), ELECTRON TRANSFER SUBUNIT-RELATED"/>
    <property type="match status" value="1"/>
</dbReference>
<comment type="cofactor">
    <cofactor evidence="15 16">
        <name>FAD</name>
        <dbReference type="ChEBI" id="CHEBI:57692"/>
    </cofactor>
    <text evidence="15 16">Binds 1 FAD per subunit.</text>
</comment>
<evidence type="ECO:0000256" key="7">
    <source>
        <dbReference type="ARBA" id="ARBA00022723"/>
    </source>
</evidence>
<comment type="cofactor">
    <cofactor evidence="15">
        <name>[2Fe-2S] cluster</name>
        <dbReference type="ChEBI" id="CHEBI:190135"/>
    </cofactor>
    <text evidence="15">Binds 1 [2Fe-2S] cluster per subunit.</text>
</comment>
<sequence length="278" mass="30464">MVVSRQEALRPGIYRLTLRVPFPFKAQPGQFFHVRCGDTAYPLLRRPLSLCDYDERTGELTLLYRVEGVGTDWLSRRLAGDRVDVMGPLGRGFPLPSSPATCTLIGGGIGVPPLYYLAKQLSAQGHALKVVLGFASERVSFLVDEFRQFGEVFVATEDGSAGQKGRVTDLLARLPGVEREKEQRDFSARPEVYYACGPMPMLRAVKAFYGSFRASGPRETTGDGATGPVGYLSLEERMGCGVGACLACVVPATRRQDGKDYRKICSDGPVFDAREIRI</sequence>
<evidence type="ECO:0000256" key="4">
    <source>
        <dbReference type="ARBA" id="ARBA00022448"/>
    </source>
</evidence>
<evidence type="ECO:0000256" key="12">
    <source>
        <dbReference type="ARBA" id="ARBA00023014"/>
    </source>
</evidence>
<keyword evidence="10 15" id="KW-0249">Electron transport</keyword>
<comment type="similarity">
    <text evidence="2 15">Belongs to the PyrK family.</text>
</comment>
<dbReference type="GO" id="GO:0009055">
    <property type="term" value="F:electron transfer activity"/>
    <property type="evidence" value="ECO:0007669"/>
    <property type="project" value="UniProtKB-UniRule"/>
</dbReference>
<evidence type="ECO:0000259" key="18">
    <source>
        <dbReference type="PROSITE" id="PS51384"/>
    </source>
</evidence>
<dbReference type="InterPro" id="IPR012165">
    <property type="entry name" value="Cyt_c3_hydrogenase_gsu"/>
</dbReference>
<dbReference type="GO" id="GO:0016491">
    <property type="term" value="F:oxidoreductase activity"/>
    <property type="evidence" value="ECO:0007669"/>
    <property type="project" value="InterPro"/>
</dbReference>
<evidence type="ECO:0000256" key="1">
    <source>
        <dbReference type="ARBA" id="ARBA00004715"/>
    </source>
</evidence>
<dbReference type="InterPro" id="IPR017938">
    <property type="entry name" value="Riboflavin_synthase-like_b-brl"/>
</dbReference>
<keyword evidence="6 15" id="KW-0001">2Fe-2S</keyword>
<dbReference type="GO" id="GO:0044205">
    <property type="term" value="P:'de novo' UMP biosynthetic process"/>
    <property type="evidence" value="ECO:0007669"/>
    <property type="project" value="UniProtKB-UniRule"/>
</dbReference>
<reference evidence="20" key="1">
    <citation type="submission" date="2016-06" db="EMBL/GenBank/DDBJ databases">
        <authorList>
            <person name="Nascimento L."/>
            <person name="Pereira R.V."/>
            <person name="Martins L.F."/>
            <person name="Quaggio R.B."/>
            <person name="Silva A.M."/>
            <person name="Setubal J.C."/>
        </authorList>
    </citation>
    <scope>NUCLEOTIDE SEQUENCE [LARGE SCALE GENOMIC DNA]</scope>
</reference>
<evidence type="ECO:0000256" key="2">
    <source>
        <dbReference type="ARBA" id="ARBA00006422"/>
    </source>
</evidence>
<evidence type="ECO:0000256" key="6">
    <source>
        <dbReference type="ARBA" id="ARBA00022714"/>
    </source>
</evidence>
<dbReference type="PIRSF" id="PIRSF006816">
    <property type="entry name" value="Cyc3_hyd_g"/>
    <property type="match status" value="1"/>
</dbReference>
<dbReference type="InterPro" id="IPR039261">
    <property type="entry name" value="FNR_nucleotide-bd"/>
</dbReference>
<dbReference type="Pfam" id="PF10418">
    <property type="entry name" value="DHODB_Fe-S_bind"/>
    <property type="match status" value="1"/>
</dbReference>
<keyword evidence="8 15" id="KW-0274">FAD</keyword>
<comment type="function">
    <text evidence="15">Responsible for channeling the electrons from the oxidation of dihydroorotate from the FMN redox center in the PyrD type B subunit to the ultimate electron acceptor NAD(+).</text>
</comment>
<evidence type="ECO:0000256" key="11">
    <source>
        <dbReference type="ARBA" id="ARBA00023004"/>
    </source>
</evidence>
<evidence type="ECO:0000256" key="10">
    <source>
        <dbReference type="ARBA" id="ARBA00022982"/>
    </source>
</evidence>
<dbReference type="InterPro" id="IPR017927">
    <property type="entry name" value="FAD-bd_FR_type"/>
</dbReference>
<gene>
    <name evidence="15" type="primary">pyrK</name>
    <name evidence="19" type="ORF">BAA01_13060</name>
</gene>
<evidence type="ECO:0000313" key="19">
    <source>
        <dbReference type="EMBL" id="OUM87732.1"/>
    </source>
</evidence>
<dbReference type="AlphaFoldDB" id="A0A1Y3PK63"/>
<dbReference type="FunFam" id="2.10.240.10:FF:000001">
    <property type="entry name" value="Dihydroorotate dehydrogenase B (NAD(+)), electron transfer subunit"/>
    <property type="match status" value="1"/>
</dbReference>
<evidence type="ECO:0000313" key="20">
    <source>
        <dbReference type="Proteomes" id="UP000196475"/>
    </source>
</evidence>
<proteinExistence type="inferred from homology"/>
<dbReference type="CDD" id="cd06218">
    <property type="entry name" value="DHOD_e_trans"/>
    <property type="match status" value="1"/>
</dbReference>
<dbReference type="SUPFAM" id="SSF52343">
    <property type="entry name" value="Ferredoxin reductase-like, C-terminal NADP-linked domain"/>
    <property type="match status" value="1"/>
</dbReference>
<dbReference type="EMBL" id="LZRT01000070">
    <property type="protein sequence ID" value="OUM87732.1"/>
    <property type="molecule type" value="Genomic_DNA"/>
</dbReference>
<keyword evidence="5 15" id="KW-0285">Flavoprotein</keyword>
<evidence type="ECO:0000256" key="14">
    <source>
        <dbReference type="ARBA" id="ARBA00082223"/>
    </source>
</evidence>
<protein>
    <recommendedName>
        <fullName evidence="13 15">Dihydroorotate dehydrogenase B (NAD(+)), electron transfer subunit</fullName>
    </recommendedName>
    <alternativeName>
        <fullName evidence="14 15">Dihydroorotate oxidase B, electron transfer subunit</fullName>
    </alternativeName>
</protein>
<feature type="binding site" evidence="15 16">
    <location>
        <begin position="46"/>
        <end position="49"/>
    </location>
    <ligand>
        <name>FAD</name>
        <dbReference type="ChEBI" id="CHEBI:57692"/>
    </ligand>
</feature>
<dbReference type="GO" id="GO:0046872">
    <property type="term" value="F:metal ion binding"/>
    <property type="evidence" value="ECO:0007669"/>
    <property type="project" value="UniProtKB-KW"/>
</dbReference>
<feature type="binding site" evidence="15 17">
    <location>
        <position position="240"/>
    </location>
    <ligand>
        <name>[2Fe-2S] cluster</name>
        <dbReference type="ChEBI" id="CHEBI:190135"/>
    </ligand>
</feature>
<dbReference type="PROSITE" id="PS51384">
    <property type="entry name" value="FAD_FR"/>
    <property type="match status" value="1"/>
</dbReference>
<comment type="pathway">
    <text evidence="1 15">Pyrimidine metabolism; UMP biosynthesis via de novo pathway; orotate from (S)-dihydroorotate (NAD(+) route): step 1/1.</text>
</comment>
<organism evidence="19 20">
    <name type="scientific">Bacillus thermozeamaize</name>
    <dbReference type="NCBI Taxonomy" id="230954"/>
    <lineage>
        <taxon>Bacteria</taxon>
        <taxon>Bacillati</taxon>
        <taxon>Bacillota</taxon>
        <taxon>Bacilli</taxon>
        <taxon>Bacillales</taxon>
        <taxon>Bacillaceae</taxon>
        <taxon>Bacillus</taxon>
    </lineage>
</organism>
<dbReference type="InterPro" id="IPR023455">
    <property type="entry name" value="Dihydroorotate_DHASE_ETsu"/>
</dbReference>
<feature type="binding site" evidence="15 17">
    <location>
        <position position="265"/>
    </location>
    <ligand>
        <name>[2Fe-2S] cluster</name>
        <dbReference type="ChEBI" id="CHEBI:190135"/>
    </ligand>
</feature>
<dbReference type="HAMAP" id="MF_01211">
    <property type="entry name" value="DHODB_Fe_S_bind"/>
    <property type="match status" value="1"/>
</dbReference>
<keyword evidence="9 15" id="KW-0665">Pyrimidine biosynthesis</keyword>
<evidence type="ECO:0000256" key="9">
    <source>
        <dbReference type="ARBA" id="ARBA00022975"/>
    </source>
</evidence>
<feature type="binding site" evidence="15 17">
    <location>
        <position position="245"/>
    </location>
    <ligand>
        <name>[2Fe-2S] cluster</name>
        <dbReference type="ChEBI" id="CHEBI:190135"/>
    </ligand>
</feature>
<comment type="subunit">
    <text evidence="3 15">Heterotetramer of 2 PyrK and 2 PyrD type B subunits.</text>
</comment>
<keyword evidence="4 15" id="KW-0813">Transport</keyword>
<dbReference type="GO" id="GO:0050660">
    <property type="term" value="F:flavin adenine dinucleotide binding"/>
    <property type="evidence" value="ECO:0007669"/>
    <property type="project" value="InterPro"/>
</dbReference>
<evidence type="ECO:0000256" key="5">
    <source>
        <dbReference type="ARBA" id="ARBA00022630"/>
    </source>
</evidence>
<name>A0A1Y3PK63_9BACI</name>
<evidence type="ECO:0000256" key="13">
    <source>
        <dbReference type="ARBA" id="ARBA00069792"/>
    </source>
</evidence>
<evidence type="ECO:0000256" key="15">
    <source>
        <dbReference type="HAMAP-Rule" id="MF_01211"/>
    </source>
</evidence>
<feature type="domain" description="FAD-binding FR-type" evidence="18">
    <location>
        <begin position="1"/>
        <end position="95"/>
    </location>
</feature>
<dbReference type="UniPathway" id="UPA00070">
    <property type="reaction ID" value="UER00945"/>
</dbReference>
<evidence type="ECO:0000256" key="3">
    <source>
        <dbReference type="ARBA" id="ARBA00011669"/>
    </source>
</evidence>
<keyword evidence="7 15" id="KW-0479">Metal-binding</keyword>
<comment type="cofactor">
    <cofactor evidence="17">
        <name>[2Fe-2S] cluster</name>
        <dbReference type="ChEBI" id="CHEBI:190135"/>
    </cofactor>
    <text evidence="17">Binds 1 [2Fe-2S] cluster per subunit.</text>
</comment>
<dbReference type="GO" id="GO:0051537">
    <property type="term" value="F:2 iron, 2 sulfur cluster binding"/>
    <property type="evidence" value="ECO:0007669"/>
    <property type="project" value="UniProtKB-KW"/>
</dbReference>
<keyword evidence="11 15" id="KW-0408">Iron</keyword>
<dbReference type="InterPro" id="IPR037117">
    <property type="entry name" value="Dihydroorotate_DH_ele_sf"/>
</dbReference>
<feature type="binding site" evidence="15 16">
    <location>
        <begin position="70"/>
        <end position="71"/>
    </location>
    <ligand>
        <name>FAD</name>
        <dbReference type="ChEBI" id="CHEBI:57692"/>
    </ligand>
</feature>
<dbReference type="Gene3D" id="2.10.240.10">
    <property type="entry name" value="Dihydroorotate dehydrogenase, electron transfer subunit"/>
    <property type="match status" value="1"/>
</dbReference>
<dbReference type="InterPro" id="IPR019480">
    <property type="entry name" value="Dihydroorotate_DH_Fe-S-bd"/>
</dbReference>
<dbReference type="InterPro" id="IPR050353">
    <property type="entry name" value="PyrK_electron_transfer"/>
</dbReference>
<keyword evidence="12 15" id="KW-0411">Iron-sulfur</keyword>
<evidence type="ECO:0000256" key="16">
    <source>
        <dbReference type="PIRSR" id="PIRSR006816-1"/>
    </source>
</evidence>